<name>A0AAD2H448_9AGAR</name>
<evidence type="ECO:0000313" key="4">
    <source>
        <dbReference type="Proteomes" id="UP001295794"/>
    </source>
</evidence>
<comment type="caution">
    <text evidence="3">The sequence shown here is derived from an EMBL/GenBank/DDBJ whole genome shotgun (WGS) entry which is preliminary data.</text>
</comment>
<protein>
    <recommendedName>
        <fullName evidence="5">NAD(P)-binding protein</fullName>
    </recommendedName>
</protein>
<keyword evidence="1" id="KW-0560">Oxidoreductase</keyword>
<evidence type="ECO:0008006" key="5">
    <source>
        <dbReference type="Google" id="ProtNLM"/>
    </source>
</evidence>
<sequence>MRHTGSFMHQCPLNSKRPRSRRDPTYIIQGQCDLCLLIHICPTVPLRRETIAMRYTTLDFIIAQWSTQHPVVKADLAGKTVVVIGANTGLGFEASKHFAQMNPGKLILGCRSESKGKEAVEKIKKDTGFSAELWLLDLADFASVSAFADRFERDCGRLDILVENAGVATDKYEVSKDGWETSMQVNDLSTPLLALRLLPLMVKTAQEHQTTPRLVIVASEVHYWTEISKEVAEDPSPLSVLGGAEFCSVPKQMADRYPLTKLLNVFFVRAFNDRLPPSTPVVIDTVNPGFCHSELSRNAVGLAGIMFAIMKFLIAHPTEVGSRQLVYAALGEGNGDKLRGQFVTNYGVAEVSDFILTPMGVKLQDRLWDDLIDILKKVDSKVGDVVNSYLSS</sequence>
<dbReference type="InterPro" id="IPR036291">
    <property type="entry name" value="NAD(P)-bd_dom_sf"/>
</dbReference>
<dbReference type="Proteomes" id="UP001295794">
    <property type="component" value="Unassembled WGS sequence"/>
</dbReference>
<evidence type="ECO:0000256" key="1">
    <source>
        <dbReference type="ARBA" id="ARBA00023002"/>
    </source>
</evidence>
<accession>A0AAD2H448</accession>
<dbReference type="PANTHER" id="PTHR43157">
    <property type="entry name" value="PHOSPHATIDYLINOSITOL-GLYCAN BIOSYNTHESIS CLASS F PROTEIN-RELATED"/>
    <property type="match status" value="1"/>
</dbReference>
<proteinExistence type="predicted"/>
<reference evidence="3" key="1">
    <citation type="submission" date="2023-11" db="EMBL/GenBank/DDBJ databases">
        <authorList>
            <person name="De Vega J J."/>
            <person name="De Vega J J."/>
        </authorList>
    </citation>
    <scope>NUCLEOTIDE SEQUENCE</scope>
</reference>
<dbReference type="SUPFAM" id="SSF51735">
    <property type="entry name" value="NAD(P)-binding Rossmann-fold domains"/>
    <property type="match status" value="1"/>
</dbReference>
<dbReference type="GO" id="GO:0016491">
    <property type="term" value="F:oxidoreductase activity"/>
    <property type="evidence" value="ECO:0007669"/>
    <property type="project" value="UniProtKB-KW"/>
</dbReference>
<dbReference type="Pfam" id="PF00106">
    <property type="entry name" value="adh_short"/>
    <property type="match status" value="1"/>
</dbReference>
<dbReference type="AlphaFoldDB" id="A0AAD2H448"/>
<dbReference type="PANTHER" id="PTHR43157:SF31">
    <property type="entry name" value="PHOSPHATIDYLINOSITOL-GLYCAN BIOSYNTHESIS CLASS F PROTEIN"/>
    <property type="match status" value="1"/>
</dbReference>
<evidence type="ECO:0000313" key="3">
    <source>
        <dbReference type="EMBL" id="CAK5267302.1"/>
    </source>
</evidence>
<dbReference type="EMBL" id="CAVNYO010000118">
    <property type="protein sequence ID" value="CAK5267302.1"/>
    <property type="molecule type" value="Genomic_DNA"/>
</dbReference>
<evidence type="ECO:0000256" key="2">
    <source>
        <dbReference type="SAM" id="MobiDB-lite"/>
    </source>
</evidence>
<keyword evidence="4" id="KW-1185">Reference proteome</keyword>
<organism evidence="3 4">
    <name type="scientific">Mycena citricolor</name>
    <dbReference type="NCBI Taxonomy" id="2018698"/>
    <lineage>
        <taxon>Eukaryota</taxon>
        <taxon>Fungi</taxon>
        <taxon>Dikarya</taxon>
        <taxon>Basidiomycota</taxon>
        <taxon>Agaricomycotina</taxon>
        <taxon>Agaricomycetes</taxon>
        <taxon>Agaricomycetidae</taxon>
        <taxon>Agaricales</taxon>
        <taxon>Marasmiineae</taxon>
        <taxon>Mycenaceae</taxon>
        <taxon>Mycena</taxon>
    </lineage>
</organism>
<feature type="region of interest" description="Disordered" evidence="2">
    <location>
        <begin position="1"/>
        <end position="20"/>
    </location>
</feature>
<gene>
    <name evidence="3" type="ORF">MYCIT1_LOCUS9689</name>
</gene>
<dbReference type="Gene3D" id="3.40.50.720">
    <property type="entry name" value="NAD(P)-binding Rossmann-like Domain"/>
    <property type="match status" value="1"/>
</dbReference>
<dbReference type="InterPro" id="IPR002347">
    <property type="entry name" value="SDR_fam"/>
</dbReference>
<dbReference type="PRINTS" id="PR00081">
    <property type="entry name" value="GDHRDH"/>
</dbReference>